<evidence type="ECO:0000313" key="4">
    <source>
        <dbReference type="Proteomes" id="UP000234483"/>
    </source>
</evidence>
<organism evidence="3 4">
    <name type="scientific">Caulobacter flavus</name>
    <dbReference type="NCBI Taxonomy" id="1679497"/>
    <lineage>
        <taxon>Bacteria</taxon>
        <taxon>Pseudomonadati</taxon>
        <taxon>Pseudomonadota</taxon>
        <taxon>Alphaproteobacteria</taxon>
        <taxon>Caulobacterales</taxon>
        <taxon>Caulobacteraceae</taxon>
        <taxon>Caulobacter</taxon>
    </lineage>
</organism>
<dbReference type="InterPro" id="IPR016181">
    <property type="entry name" value="Acyl_CoA_acyltransferase"/>
</dbReference>
<evidence type="ECO:0000259" key="1">
    <source>
        <dbReference type="PROSITE" id="PS51186"/>
    </source>
</evidence>
<reference evidence="3 4" key="1">
    <citation type="submission" date="2017-12" db="EMBL/GenBank/DDBJ databases">
        <title>The genome sequence of Caulobacter flavus CGMCC1 15093.</title>
        <authorList>
            <person name="Gao J."/>
            <person name="Mao X."/>
            <person name="Sun J."/>
        </authorList>
    </citation>
    <scope>NUCLEOTIDE SEQUENCE [LARGE SCALE GENOMIC DNA]</scope>
    <source>
        <strain evidence="3 4">CGMCC1 15093</strain>
    </source>
</reference>
<dbReference type="InterPro" id="IPR051531">
    <property type="entry name" value="N-acetyltransferase"/>
</dbReference>
<feature type="domain" description="N-acetyltransferase" evidence="1">
    <location>
        <begin position="22"/>
        <end position="183"/>
    </location>
</feature>
<dbReference type="Proteomes" id="UP000281192">
    <property type="component" value="Chromosome"/>
</dbReference>
<accession>A0A2N5CMT4</accession>
<dbReference type="Gene3D" id="3.40.630.30">
    <property type="match status" value="1"/>
</dbReference>
<dbReference type="EMBL" id="PJRQ01000045">
    <property type="protein sequence ID" value="PLR07422.1"/>
    <property type="molecule type" value="Genomic_DNA"/>
</dbReference>
<dbReference type="OrthoDB" id="6293260at2"/>
<evidence type="ECO:0000313" key="3">
    <source>
        <dbReference type="EMBL" id="PLR07422.1"/>
    </source>
</evidence>
<dbReference type="EMBL" id="CP026100">
    <property type="protein sequence ID" value="AYV47061.1"/>
    <property type="molecule type" value="Genomic_DNA"/>
</dbReference>
<dbReference type="RefSeq" id="WP_101715190.1">
    <property type="nucleotide sequence ID" value="NZ_CP026100.1"/>
</dbReference>
<reference evidence="2 5" key="2">
    <citation type="submission" date="2018-01" db="EMBL/GenBank/DDBJ databases">
        <title>Complete genome sequence of Caulobacter flavus RHGG3.</title>
        <authorList>
            <person name="Yang E."/>
        </authorList>
    </citation>
    <scope>NUCLEOTIDE SEQUENCE [LARGE SCALE GENOMIC DNA]</scope>
    <source>
        <strain evidence="2 5">RHGG3</strain>
    </source>
</reference>
<dbReference type="GO" id="GO:0016747">
    <property type="term" value="F:acyltransferase activity, transferring groups other than amino-acyl groups"/>
    <property type="evidence" value="ECO:0007669"/>
    <property type="project" value="InterPro"/>
</dbReference>
<dbReference type="InterPro" id="IPR000182">
    <property type="entry name" value="GNAT_dom"/>
</dbReference>
<dbReference type="Proteomes" id="UP000234483">
    <property type="component" value="Unassembled WGS sequence"/>
</dbReference>
<dbReference type="PROSITE" id="PS51186">
    <property type="entry name" value="GNAT"/>
    <property type="match status" value="1"/>
</dbReference>
<keyword evidence="3" id="KW-0808">Transferase</keyword>
<dbReference type="PANTHER" id="PTHR43792:SF16">
    <property type="entry name" value="N-ACETYLTRANSFERASE DOMAIN-CONTAINING PROTEIN"/>
    <property type="match status" value="1"/>
</dbReference>
<dbReference type="Pfam" id="PF13302">
    <property type="entry name" value="Acetyltransf_3"/>
    <property type="match status" value="1"/>
</dbReference>
<dbReference type="SUPFAM" id="SSF55729">
    <property type="entry name" value="Acyl-CoA N-acyltransferases (Nat)"/>
    <property type="match status" value="1"/>
</dbReference>
<evidence type="ECO:0000313" key="2">
    <source>
        <dbReference type="EMBL" id="AYV47061.1"/>
    </source>
</evidence>
<gene>
    <name evidence="2" type="ORF">C1707_12770</name>
    <name evidence="3" type="ORF">CFHF_22580</name>
</gene>
<protein>
    <submittedName>
        <fullName evidence="3">GNAT family N-acetyltransferase</fullName>
    </submittedName>
</protein>
<proteinExistence type="predicted"/>
<name>A0A2N5CMT4_9CAUL</name>
<dbReference type="PANTHER" id="PTHR43792">
    <property type="entry name" value="GNAT FAMILY, PUTATIVE (AFU_ORTHOLOGUE AFUA_3G00765)-RELATED-RELATED"/>
    <property type="match status" value="1"/>
</dbReference>
<dbReference type="AlphaFoldDB" id="A0A2N5CMT4"/>
<evidence type="ECO:0000313" key="5">
    <source>
        <dbReference type="Proteomes" id="UP000281192"/>
    </source>
</evidence>
<keyword evidence="5" id="KW-1185">Reference proteome</keyword>
<dbReference type="KEGG" id="cfh:C1707_12770"/>
<sequence>MPPLDDLSPRTAALPVLTTPRLTLRPPQPSDFEDSVAMWCEPEVYRYVGGRASTREESWARLLRARGLWALLGYGYWALRETATGRYVGEVGFADFHRDIEPSFEGVPEMGWVLAGWSHGQGFGTEAVSAGLDWGQRQWGQDPVVCIIHPDNAASLALAAKTGFVEETRTTYKESPTVLLRRG</sequence>